<reference evidence="3" key="1">
    <citation type="journal article" date="2016" name="Sci. Rep.">
        <title>Genome analysis of the kiwifruit canker pathogen Pseudomonas syringae pv. actinidiae biovar 5.</title>
        <authorList>
            <person name="Fujikawa T."/>
            <person name="Sawada H."/>
        </authorList>
    </citation>
    <scope>NUCLEOTIDE SEQUENCE [LARGE SCALE GENOMIC DNA]</scope>
    <source>
        <strain evidence="3">MAFF 212061</strain>
    </source>
</reference>
<keyword evidence="1" id="KW-0472">Membrane</keyword>
<keyword evidence="1" id="KW-0812">Transmembrane</keyword>
<dbReference type="EMBL" id="NKQU01000073">
    <property type="protein sequence ID" value="OZI87200.1"/>
    <property type="molecule type" value="Genomic_DNA"/>
</dbReference>
<keyword evidence="1" id="KW-1133">Transmembrane helix</keyword>
<evidence type="ECO:0000313" key="2">
    <source>
        <dbReference type="EMBL" id="OZI87200.1"/>
    </source>
</evidence>
<sequence length="171" mass="19058">MKKTAIQWGDESLAQAFRELMDVVINMRNAGVSLTQVQHAPEFTYLMTPKQFDRIKRICREEHWPVPNRRGILIDLQAVAHPLDARESKDNCTPAEALEILANAYCAYSQVGLNKPKNAQGILFNTGRKVRVGKGSYYALAVVKVCVAVGITYLAPVTAYHATEAKIRNIS</sequence>
<gene>
    <name evidence="2" type="ORF">CFN58_05450</name>
</gene>
<protein>
    <submittedName>
        <fullName evidence="2">Uncharacterized protein</fullName>
    </submittedName>
</protein>
<comment type="caution">
    <text evidence="2">The sequence shown here is derived from an EMBL/GenBank/DDBJ whole genome shotgun (WGS) entry which is preliminary data.</text>
</comment>
<feature type="transmembrane region" description="Helical" evidence="1">
    <location>
        <begin position="137"/>
        <end position="155"/>
    </location>
</feature>
<evidence type="ECO:0000313" key="3">
    <source>
        <dbReference type="Proteomes" id="UP000217163"/>
    </source>
</evidence>
<proteinExistence type="predicted"/>
<organism evidence="2 3">
    <name type="scientific">Pseudomonas avellanae</name>
    <dbReference type="NCBI Taxonomy" id="46257"/>
    <lineage>
        <taxon>Bacteria</taxon>
        <taxon>Pseudomonadati</taxon>
        <taxon>Pseudomonadota</taxon>
        <taxon>Gammaproteobacteria</taxon>
        <taxon>Pseudomonadales</taxon>
        <taxon>Pseudomonadaceae</taxon>
        <taxon>Pseudomonas</taxon>
    </lineage>
</organism>
<evidence type="ECO:0000256" key="1">
    <source>
        <dbReference type="SAM" id="Phobius"/>
    </source>
</evidence>
<accession>A0A261WMJ8</accession>
<dbReference type="AlphaFoldDB" id="A0A261WMJ8"/>
<dbReference type="Proteomes" id="UP000217163">
    <property type="component" value="Unassembled WGS sequence"/>
</dbReference>
<name>A0A261WMJ8_9PSED</name>